<dbReference type="RefSeq" id="WP_387700752.1">
    <property type="nucleotide sequence ID" value="NZ_JBIAMX010000008.1"/>
</dbReference>
<reference evidence="3 4" key="1">
    <citation type="submission" date="2024-10" db="EMBL/GenBank/DDBJ databases">
        <title>The Natural Products Discovery Center: Release of the First 8490 Sequenced Strains for Exploring Actinobacteria Biosynthetic Diversity.</title>
        <authorList>
            <person name="Kalkreuter E."/>
            <person name="Kautsar S.A."/>
            <person name="Yang D."/>
            <person name="Bader C.D."/>
            <person name="Teijaro C.N."/>
            <person name="Fluegel L."/>
            <person name="Davis C.M."/>
            <person name="Simpson J.R."/>
            <person name="Lauterbach L."/>
            <person name="Steele A.D."/>
            <person name="Gui C."/>
            <person name="Meng S."/>
            <person name="Li G."/>
            <person name="Viehrig K."/>
            <person name="Ye F."/>
            <person name="Su P."/>
            <person name="Kiefer A.F."/>
            <person name="Nichols A."/>
            <person name="Cepeda A.J."/>
            <person name="Yan W."/>
            <person name="Fan B."/>
            <person name="Jiang Y."/>
            <person name="Adhikari A."/>
            <person name="Zheng C.-J."/>
            <person name="Schuster L."/>
            <person name="Cowan T.M."/>
            <person name="Smanski M.J."/>
            <person name="Chevrette M.G."/>
            <person name="De Carvalho L.P.S."/>
            <person name="Shen B."/>
        </authorList>
    </citation>
    <scope>NUCLEOTIDE SEQUENCE [LARGE SCALE GENOMIC DNA]</scope>
    <source>
        <strain evidence="3 4">NPDC004045</strain>
    </source>
</reference>
<name>A0ABW6PNZ8_9NOCA</name>
<sequence>MVTSARWVEWSAVLDEARAAPVERRCALSAAVCLAALRICKESLTKDRMGGFPRGRPDTATTRAAAQLLRESNTTAVGPGGAGYRTLGLLMLLHGAKASTDGAVGDERLAALENLRRACAEVDPSDPLLIALCRFLLAGRLATVLDHVHAVEEFDNALVALESVDLFGSDHWLCRDVPFLAADAGPGIGYRIALLTQLHKITRLLDIGRVAAASQAADVLVGFTRNRLPENTGDYGWALARRARVERELRAVPAFMATERELRDLVGRLPEGPSKRALSLYWWGVAADNASKLGDYMRSNEYLRQRISFRARRDLGIETVPAALDPTAIGKIVAGYHRVGSDPANIGNDVYDLALNMFNAGLLQDDPVARRQALELLALAKEAWKNFAVNGLFSVWLSRTRIEILQGGDLDEATDTFLRVNARASRYNTKRRALVAAVRYGTVASTAVLDRLTSLIDALDPPQHQIEGAHLYGLLAEFWLRTCTAEAAAGGDPRWDTAREVAARAAVLLRPGGVSLDPELEAVVWQTTAAATRDGGRARLEAQLRAISCVAELMVTVSTTADRSRLAERFAPLFADAAAMAVTLGDHDAADLIMEAVRRDRVGLLLAELVADPTIADTIRAAALAVADSSRRAPDDPRSAADDGSDDEENGDTAAPIDLTTRAAVILADRAYATTEAERVLGPLGALCDPQLLRRITARGVLKQRANVGTAAVLQLLAVTAGANTGDAIVYRRLTVARGTQIDEHLDAVRVPRRLLAGRAGDAKLFRSAATYARALLPEPLNRLCADAEEPVRLLVIPTGFFQVPFDCLPVGDSMLIDKAVVSLHGSLTGMHSLLRIERVPRNRPSLAVYDKALLHTEAEYRCLVDHVDNVRRVYSATELDTALQPIPDGGTSLLAMGVHGTADERGWGQTKIMPDGSQVTAADVLRWQVPQLCVLASCNTGLTTVDGIELGGFPLALMLRGATTVIGGLFDISDESTAEIMRYFWVALGRGVEPVRALREAKLAWLQAHPRRPNPRLWAGLITYGAAHG</sequence>
<feature type="domain" description="CHAT" evidence="2">
    <location>
        <begin position="773"/>
        <end position="1026"/>
    </location>
</feature>
<gene>
    <name evidence="3" type="ORF">ACFYTF_14965</name>
</gene>
<comment type="caution">
    <text evidence="3">The sequence shown here is derived from an EMBL/GenBank/DDBJ whole genome shotgun (WGS) entry which is preliminary data.</text>
</comment>
<dbReference type="EMBL" id="JBIAMX010000008">
    <property type="protein sequence ID" value="MFF0544129.1"/>
    <property type="molecule type" value="Genomic_DNA"/>
</dbReference>
<dbReference type="InterPro" id="IPR024983">
    <property type="entry name" value="CHAT_dom"/>
</dbReference>
<evidence type="ECO:0000313" key="4">
    <source>
        <dbReference type="Proteomes" id="UP001601444"/>
    </source>
</evidence>
<feature type="compositionally biased region" description="Basic and acidic residues" evidence="1">
    <location>
        <begin position="630"/>
        <end position="641"/>
    </location>
</feature>
<feature type="region of interest" description="Disordered" evidence="1">
    <location>
        <begin position="630"/>
        <end position="655"/>
    </location>
</feature>
<organism evidence="3 4">
    <name type="scientific">Nocardia thailandica</name>
    <dbReference type="NCBI Taxonomy" id="257275"/>
    <lineage>
        <taxon>Bacteria</taxon>
        <taxon>Bacillati</taxon>
        <taxon>Actinomycetota</taxon>
        <taxon>Actinomycetes</taxon>
        <taxon>Mycobacteriales</taxon>
        <taxon>Nocardiaceae</taxon>
        <taxon>Nocardia</taxon>
    </lineage>
</organism>
<evidence type="ECO:0000259" key="2">
    <source>
        <dbReference type="Pfam" id="PF12770"/>
    </source>
</evidence>
<keyword evidence="4" id="KW-1185">Reference proteome</keyword>
<evidence type="ECO:0000313" key="3">
    <source>
        <dbReference type="EMBL" id="MFF0544129.1"/>
    </source>
</evidence>
<dbReference type="Pfam" id="PF12770">
    <property type="entry name" value="CHAT"/>
    <property type="match status" value="1"/>
</dbReference>
<proteinExistence type="predicted"/>
<protein>
    <submittedName>
        <fullName evidence="3">CHAT domain-containing protein</fullName>
    </submittedName>
</protein>
<evidence type="ECO:0000256" key="1">
    <source>
        <dbReference type="SAM" id="MobiDB-lite"/>
    </source>
</evidence>
<accession>A0ABW6PNZ8</accession>
<dbReference type="Proteomes" id="UP001601444">
    <property type="component" value="Unassembled WGS sequence"/>
</dbReference>